<dbReference type="OMA" id="DEIYCIV"/>
<name>K3ZZ75_SETIT</name>
<dbReference type="InterPro" id="IPR036047">
    <property type="entry name" value="F-box-like_dom_sf"/>
</dbReference>
<sequence length="316" mass="35285">MAASSATGLQAVGYAAVHGERGPRRVTVGRMGSGRDGAPQVGASAVGRAADRRRHREEEEVGASPPELIDDAVAEILLRIPPDEPADLFRASLVCKPWLRVASDPAFLRRYRAFHRGAPLLGFFYCAPAYDDHNWSVRGCRHCGVVLMKSFRKFAVWDLITGHQEELPKLDIRWMFDITRAAVIGDEIYCIVDLGSGILKYDLVEHCFSFMNLPAVYEKRPLLMQNEDGSLGFAGVSHSRLYLWSRMKVIKLKILPKANVFGFAEGAGVFLMSTNAGAFMFELKSGQVKKVGERMDYRTFFPFNPFSTAAQNDRWC</sequence>
<reference evidence="3" key="2">
    <citation type="submission" date="2018-08" db="UniProtKB">
        <authorList>
            <consortium name="EnsemblPlants"/>
        </authorList>
    </citation>
    <scope>IDENTIFICATION</scope>
    <source>
        <strain evidence="3">Yugu1</strain>
    </source>
</reference>
<dbReference type="HOGENOM" id="CLU_017945_2_1_1"/>
<dbReference type="Gramene" id="KQL22307">
    <property type="protein sequence ID" value="KQL22307"/>
    <property type="gene ID" value="SETIT_031907mg"/>
</dbReference>
<feature type="domain" description="F-box" evidence="2">
    <location>
        <begin position="68"/>
        <end position="109"/>
    </location>
</feature>
<protein>
    <recommendedName>
        <fullName evidence="2">F-box domain-containing protein</fullName>
    </recommendedName>
</protein>
<dbReference type="eggNOG" id="ENOG502RRTV">
    <property type="taxonomic scope" value="Eukaryota"/>
</dbReference>
<reference evidence="4" key="1">
    <citation type="journal article" date="2012" name="Nat. Biotechnol.">
        <title>Reference genome sequence of the model plant Setaria.</title>
        <authorList>
            <person name="Bennetzen J.L."/>
            <person name="Schmutz J."/>
            <person name="Wang H."/>
            <person name="Percifield R."/>
            <person name="Hawkins J."/>
            <person name="Pontaroli A.C."/>
            <person name="Estep M."/>
            <person name="Feng L."/>
            <person name="Vaughn J.N."/>
            <person name="Grimwood J."/>
            <person name="Jenkins J."/>
            <person name="Barry K."/>
            <person name="Lindquist E."/>
            <person name="Hellsten U."/>
            <person name="Deshpande S."/>
            <person name="Wang X."/>
            <person name="Wu X."/>
            <person name="Mitros T."/>
            <person name="Triplett J."/>
            <person name="Yang X."/>
            <person name="Ye C.Y."/>
            <person name="Mauro-Herrera M."/>
            <person name="Wang L."/>
            <person name="Li P."/>
            <person name="Sharma M."/>
            <person name="Sharma R."/>
            <person name="Ronald P.C."/>
            <person name="Panaud O."/>
            <person name="Kellogg E.A."/>
            <person name="Brutnell T.P."/>
            <person name="Doust A.N."/>
            <person name="Tuskan G.A."/>
            <person name="Rokhsar D."/>
            <person name="Devos K.M."/>
        </authorList>
    </citation>
    <scope>NUCLEOTIDE SEQUENCE [LARGE SCALE GENOMIC DNA]</scope>
    <source>
        <strain evidence="4">cv. Yugu1</strain>
    </source>
</reference>
<organism evidence="3 4">
    <name type="scientific">Setaria italica</name>
    <name type="common">Foxtail millet</name>
    <name type="synonym">Panicum italicum</name>
    <dbReference type="NCBI Taxonomy" id="4555"/>
    <lineage>
        <taxon>Eukaryota</taxon>
        <taxon>Viridiplantae</taxon>
        <taxon>Streptophyta</taxon>
        <taxon>Embryophyta</taxon>
        <taxon>Tracheophyta</taxon>
        <taxon>Spermatophyta</taxon>
        <taxon>Magnoliopsida</taxon>
        <taxon>Liliopsida</taxon>
        <taxon>Poales</taxon>
        <taxon>Poaceae</taxon>
        <taxon>PACMAD clade</taxon>
        <taxon>Panicoideae</taxon>
        <taxon>Panicodae</taxon>
        <taxon>Paniceae</taxon>
        <taxon>Cenchrinae</taxon>
        <taxon>Setaria</taxon>
    </lineage>
</organism>
<dbReference type="AlphaFoldDB" id="K3ZZ75"/>
<dbReference type="Proteomes" id="UP000004995">
    <property type="component" value="Unassembled WGS sequence"/>
</dbReference>
<evidence type="ECO:0000259" key="2">
    <source>
        <dbReference type="Pfam" id="PF00646"/>
    </source>
</evidence>
<proteinExistence type="predicted"/>
<feature type="region of interest" description="Disordered" evidence="1">
    <location>
        <begin position="23"/>
        <end position="63"/>
    </location>
</feature>
<dbReference type="InParanoid" id="K3ZZ75"/>
<dbReference type="SUPFAM" id="SSF81383">
    <property type="entry name" value="F-box domain"/>
    <property type="match status" value="1"/>
</dbReference>
<evidence type="ECO:0000313" key="3">
    <source>
        <dbReference type="EnsemblPlants" id="KQL22307"/>
    </source>
</evidence>
<dbReference type="EnsemblPlants" id="KQL22307">
    <property type="protein sequence ID" value="KQL22307"/>
    <property type="gene ID" value="SETIT_031907mg"/>
</dbReference>
<dbReference type="InterPro" id="IPR001810">
    <property type="entry name" value="F-box_dom"/>
</dbReference>
<dbReference type="Gene3D" id="1.20.1280.50">
    <property type="match status" value="1"/>
</dbReference>
<accession>K3ZZ75</accession>
<evidence type="ECO:0000313" key="4">
    <source>
        <dbReference type="Proteomes" id="UP000004995"/>
    </source>
</evidence>
<dbReference type="PANTHER" id="PTHR32133:SF291">
    <property type="entry name" value="F-BOX DOMAIN-CONTAINING PROTEIN"/>
    <property type="match status" value="1"/>
</dbReference>
<dbReference type="EMBL" id="AGNK02000653">
    <property type="status" value="NOT_ANNOTATED_CDS"/>
    <property type="molecule type" value="Genomic_DNA"/>
</dbReference>
<dbReference type="Pfam" id="PF00646">
    <property type="entry name" value="F-box"/>
    <property type="match status" value="1"/>
</dbReference>
<keyword evidence="4" id="KW-1185">Reference proteome</keyword>
<dbReference type="PANTHER" id="PTHR32133">
    <property type="entry name" value="OS07G0120400 PROTEIN"/>
    <property type="match status" value="1"/>
</dbReference>
<evidence type="ECO:0000256" key="1">
    <source>
        <dbReference type="SAM" id="MobiDB-lite"/>
    </source>
</evidence>